<name>A0ABR7IPD7_9CLOT</name>
<accession>A0ABR7IPD7</accession>
<keyword evidence="1" id="KW-0732">Signal</keyword>
<evidence type="ECO:0000313" key="2">
    <source>
        <dbReference type="EMBL" id="MBC5786929.1"/>
    </source>
</evidence>
<feature type="chain" id="PRO_5046894718" description="Lipoprotein" evidence="1">
    <location>
        <begin position="21"/>
        <end position="178"/>
    </location>
</feature>
<dbReference type="Proteomes" id="UP000649151">
    <property type="component" value="Unassembled WGS sequence"/>
</dbReference>
<evidence type="ECO:0000256" key="1">
    <source>
        <dbReference type="SAM" id="SignalP"/>
    </source>
</evidence>
<gene>
    <name evidence="2" type="ORF">H8Z77_02680</name>
</gene>
<comment type="caution">
    <text evidence="2">The sequence shown here is derived from an EMBL/GenBank/DDBJ whole genome shotgun (WGS) entry which is preliminary data.</text>
</comment>
<reference evidence="2 3" key="1">
    <citation type="submission" date="2020-08" db="EMBL/GenBank/DDBJ databases">
        <title>Genome public.</title>
        <authorList>
            <person name="Liu C."/>
            <person name="Sun Q."/>
        </authorList>
    </citation>
    <scope>NUCLEOTIDE SEQUENCE [LARGE SCALE GENOMIC DNA]</scope>
    <source>
        <strain evidence="2 3">NSJ-27</strain>
    </source>
</reference>
<dbReference type="EMBL" id="JACOQK010000001">
    <property type="protein sequence ID" value="MBC5786929.1"/>
    <property type="molecule type" value="Genomic_DNA"/>
</dbReference>
<dbReference type="PROSITE" id="PS51257">
    <property type="entry name" value="PROKAR_LIPOPROTEIN"/>
    <property type="match status" value="1"/>
</dbReference>
<evidence type="ECO:0000313" key="3">
    <source>
        <dbReference type="Proteomes" id="UP000649151"/>
    </source>
</evidence>
<keyword evidence="3" id="KW-1185">Reference proteome</keyword>
<protein>
    <recommendedName>
        <fullName evidence="4">Lipoprotein</fullName>
    </recommendedName>
</protein>
<dbReference type="RefSeq" id="WP_186996102.1">
    <property type="nucleotide sequence ID" value="NZ_JACOQK010000001.1"/>
</dbReference>
<sequence length="178" mass="19801">MKKILMAMVAGILSACMVTGCSTVDTKGWQEQTVGDTVRFSTPSDWETEEFQFAELDSVRCYLEQGDSYCEVTIESYQPASPSDVESYYQTTIDSEKESLHTVGTLQKGWPKQIGGKTAFHTQMNSYISGSSVESELNTYRLTSGNTGLSIWTTVPQGENKKELEQTVEQILQTITFS</sequence>
<proteinExistence type="predicted"/>
<evidence type="ECO:0008006" key="4">
    <source>
        <dbReference type="Google" id="ProtNLM"/>
    </source>
</evidence>
<feature type="signal peptide" evidence="1">
    <location>
        <begin position="1"/>
        <end position="20"/>
    </location>
</feature>
<organism evidence="2 3">
    <name type="scientific">Clostridium facile</name>
    <dbReference type="NCBI Taxonomy" id="2763035"/>
    <lineage>
        <taxon>Bacteria</taxon>
        <taxon>Bacillati</taxon>
        <taxon>Bacillota</taxon>
        <taxon>Clostridia</taxon>
        <taxon>Eubacteriales</taxon>
        <taxon>Clostridiaceae</taxon>
        <taxon>Clostridium</taxon>
    </lineage>
</organism>